<accession>A0A8S5NKT3</accession>
<name>A0A8S5NKT3_9CAUD</name>
<sequence length="55" mass="6538">MEKYLLLNIITKAIKIPVCHTVKFLVYSSRLVKTYQIMARTLCLYILIRIILLRL</sequence>
<reference evidence="1" key="1">
    <citation type="journal article" date="2021" name="Proc. Natl. Acad. Sci. U.S.A.">
        <title>A Catalog of Tens of Thousands of Viruses from Human Metagenomes Reveals Hidden Associations with Chronic Diseases.</title>
        <authorList>
            <person name="Tisza M.J."/>
            <person name="Buck C.B."/>
        </authorList>
    </citation>
    <scope>NUCLEOTIDE SEQUENCE</scope>
    <source>
        <strain evidence="1">CtsNK10</strain>
    </source>
</reference>
<proteinExistence type="predicted"/>
<protein>
    <submittedName>
        <fullName evidence="1">Uncharacterized protein</fullName>
    </submittedName>
</protein>
<organism evidence="1">
    <name type="scientific">Podoviridae sp. ctsNK10</name>
    <dbReference type="NCBI Taxonomy" id="2826582"/>
    <lineage>
        <taxon>Viruses</taxon>
        <taxon>Duplodnaviria</taxon>
        <taxon>Heunggongvirae</taxon>
        <taxon>Uroviricota</taxon>
        <taxon>Caudoviricetes</taxon>
    </lineage>
</organism>
<evidence type="ECO:0000313" key="1">
    <source>
        <dbReference type="EMBL" id="DAD95305.1"/>
    </source>
</evidence>
<dbReference type="EMBL" id="BK015191">
    <property type="protein sequence ID" value="DAD95305.1"/>
    <property type="molecule type" value="Genomic_DNA"/>
</dbReference>